<evidence type="ECO:0000256" key="12">
    <source>
        <dbReference type="ARBA" id="ARBA00038905"/>
    </source>
</evidence>
<feature type="domain" description="Nudix hydrolase" evidence="18">
    <location>
        <begin position="204"/>
        <end position="332"/>
    </location>
</feature>
<feature type="domain" description="N-acetyltransferase" evidence="17">
    <location>
        <begin position="17"/>
        <end position="184"/>
    </location>
</feature>
<evidence type="ECO:0000256" key="8">
    <source>
        <dbReference type="ARBA" id="ARBA00022842"/>
    </source>
</evidence>
<comment type="catalytic activity">
    <reaction evidence="10">
        <text>8-oxo-dGTP + H2O = 8-oxo-dGMP + diphosphate + H(+)</text>
        <dbReference type="Rhea" id="RHEA:31575"/>
        <dbReference type="ChEBI" id="CHEBI:15377"/>
        <dbReference type="ChEBI" id="CHEBI:15378"/>
        <dbReference type="ChEBI" id="CHEBI:33019"/>
        <dbReference type="ChEBI" id="CHEBI:63224"/>
        <dbReference type="ChEBI" id="CHEBI:77896"/>
        <dbReference type="EC" id="3.6.1.55"/>
    </reaction>
</comment>
<dbReference type="SUPFAM" id="SSF55811">
    <property type="entry name" value="Nudix"/>
    <property type="match status" value="1"/>
</dbReference>
<dbReference type="GO" id="GO:0006281">
    <property type="term" value="P:DNA repair"/>
    <property type="evidence" value="ECO:0007669"/>
    <property type="project" value="UniProtKB-KW"/>
</dbReference>
<keyword evidence="8" id="KW-0460">Magnesium</keyword>
<dbReference type="EMBL" id="BJYF01000001">
    <property type="protein sequence ID" value="GEN58558.1"/>
    <property type="molecule type" value="Genomic_DNA"/>
</dbReference>
<dbReference type="AlphaFoldDB" id="A0A511X6H5"/>
<dbReference type="FunFam" id="3.90.79.10:FF:000014">
    <property type="entry name" value="8-oxo-dGTP diphosphatase MutT"/>
    <property type="match status" value="1"/>
</dbReference>
<dbReference type="STRING" id="1120919.GCA_000429165_00447"/>
<dbReference type="PRINTS" id="PR00502">
    <property type="entry name" value="NUDIXFAMILY"/>
</dbReference>
<evidence type="ECO:0000256" key="5">
    <source>
        <dbReference type="ARBA" id="ARBA00022723"/>
    </source>
</evidence>
<dbReference type="PANTHER" id="PTHR47707">
    <property type="entry name" value="8-OXO-DGTP DIPHOSPHATASE"/>
    <property type="match status" value="1"/>
</dbReference>
<evidence type="ECO:0000256" key="6">
    <source>
        <dbReference type="ARBA" id="ARBA00022763"/>
    </source>
</evidence>
<dbReference type="GO" id="GO:0008413">
    <property type="term" value="F:8-oxo-7,8-dihydroguanosine triphosphate pyrophosphatase activity"/>
    <property type="evidence" value="ECO:0007669"/>
    <property type="project" value="TreeGrafter"/>
</dbReference>
<dbReference type="PROSITE" id="PS51186">
    <property type="entry name" value="GNAT"/>
    <property type="match status" value="1"/>
</dbReference>
<dbReference type="CDD" id="cd03425">
    <property type="entry name" value="NUDIX_MutT_NudA_like"/>
    <property type="match status" value="1"/>
</dbReference>
<reference evidence="19 20" key="1">
    <citation type="submission" date="2019-07" db="EMBL/GenBank/DDBJ databases">
        <title>Whole genome shotgun sequence of Acetobacter nitrogenifigens NBRC 105050.</title>
        <authorList>
            <person name="Hosoyama A."/>
            <person name="Uohara A."/>
            <person name="Ohji S."/>
            <person name="Ichikawa N."/>
        </authorList>
    </citation>
    <scope>NUCLEOTIDE SEQUENCE [LARGE SCALE GENOMIC DNA]</scope>
    <source>
        <strain evidence="19 20">NBRC 105050</strain>
    </source>
</reference>
<evidence type="ECO:0000256" key="9">
    <source>
        <dbReference type="ARBA" id="ARBA00023204"/>
    </source>
</evidence>
<dbReference type="InterPro" id="IPR000086">
    <property type="entry name" value="NUDIX_hydrolase_dom"/>
</dbReference>
<evidence type="ECO:0000256" key="16">
    <source>
        <dbReference type="ARBA" id="ARBA00042798"/>
    </source>
</evidence>
<dbReference type="InterPro" id="IPR020084">
    <property type="entry name" value="NUDIX_hydrolase_CS"/>
</dbReference>
<dbReference type="InterPro" id="IPR000182">
    <property type="entry name" value="GNAT_dom"/>
</dbReference>
<dbReference type="Pfam" id="PF13302">
    <property type="entry name" value="Acetyltransf_3"/>
    <property type="match status" value="1"/>
</dbReference>
<organism evidence="19 20">
    <name type="scientific">Acetobacter nitrogenifigens DSM 23921 = NBRC 105050</name>
    <dbReference type="NCBI Taxonomy" id="1120919"/>
    <lineage>
        <taxon>Bacteria</taxon>
        <taxon>Pseudomonadati</taxon>
        <taxon>Pseudomonadota</taxon>
        <taxon>Alphaproteobacteria</taxon>
        <taxon>Acetobacterales</taxon>
        <taxon>Acetobacteraceae</taxon>
        <taxon>Acetobacter</taxon>
    </lineage>
</organism>
<dbReference type="InterPro" id="IPR047127">
    <property type="entry name" value="MutT-like"/>
</dbReference>
<dbReference type="PROSITE" id="PS51462">
    <property type="entry name" value="NUDIX"/>
    <property type="match status" value="1"/>
</dbReference>
<evidence type="ECO:0000256" key="2">
    <source>
        <dbReference type="ARBA" id="ARBA00005582"/>
    </source>
</evidence>
<proteinExistence type="inferred from homology"/>
<dbReference type="Proteomes" id="UP000321635">
    <property type="component" value="Unassembled WGS sequence"/>
</dbReference>
<evidence type="ECO:0000256" key="1">
    <source>
        <dbReference type="ARBA" id="ARBA00001946"/>
    </source>
</evidence>
<keyword evidence="20" id="KW-1185">Reference proteome</keyword>
<sequence>MESHHNTRTPDLEAGPYRLRALDVSDASGMHRLVNDWNVIRMLSRLPFPYPRELAMDWIASTREQAARGESHHFAILDGDEALIGCVGLTLEKNPAIKVARLGYWIGKPFWGRGVATLTAGRVARWAMANLDVQALRATVAQDNPASAAVLRRIGFRQIGEGSQPFMARGGEIPIHLFEASRGDLDVGSGDASAAPAATGDARKLVLVAAAALIDADCRILLARRPEGKPMAGLWEFPGGKVEPGETPEAALIRELNEELGLDVTSACLAPFTFASHAYETFDLLMPLYVCRRWKGAPQPKEGQTLKWVAAEQLADYPMPAADLPFIPLLRDLL</sequence>
<evidence type="ECO:0000256" key="15">
    <source>
        <dbReference type="ARBA" id="ARBA00041979"/>
    </source>
</evidence>
<evidence type="ECO:0000313" key="20">
    <source>
        <dbReference type="Proteomes" id="UP000321635"/>
    </source>
</evidence>
<dbReference type="SUPFAM" id="SSF55729">
    <property type="entry name" value="Acyl-CoA N-acyltransferases (Nat)"/>
    <property type="match status" value="1"/>
</dbReference>
<evidence type="ECO:0000313" key="19">
    <source>
        <dbReference type="EMBL" id="GEN58558.1"/>
    </source>
</evidence>
<name>A0A511X6H5_9PROT</name>
<dbReference type="InterPro" id="IPR029119">
    <property type="entry name" value="MutY_C"/>
</dbReference>
<accession>A0A511X6H5</accession>
<keyword evidence="5" id="KW-0479">Metal-binding</keyword>
<dbReference type="GO" id="GO:0044715">
    <property type="term" value="F:8-oxo-dGDP phosphatase activity"/>
    <property type="evidence" value="ECO:0007669"/>
    <property type="project" value="TreeGrafter"/>
</dbReference>
<dbReference type="PROSITE" id="PS00893">
    <property type="entry name" value="NUDIX_BOX"/>
    <property type="match status" value="1"/>
</dbReference>
<evidence type="ECO:0000256" key="13">
    <source>
        <dbReference type="ARBA" id="ARBA00040794"/>
    </source>
</evidence>
<dbReference type="RefSeq" id="WP_026396680.1">
    <property type="nucleotide sequence ID" value="NZ_AUBI01000001.1"/>
</dbReference>
<comment type="cofactor">
    <cofactor evidence="1">
        <name>Mg(2+)</name>
        <dbReference type="ChEBI" id="CHEBI:18420"/>
    </cofactor>
</comment>
<keyword evidence="7" id="KW-0378">Hydrolase</keyword>
<dbReference type="Gene3D" id="3.40.630.30">
    <property type="match status" value="1"/>
</dbReference>
<comment type="catalytic activity">
    <reaction evidence="11">
        <text>8-oxo-GTP + H2O = 8-oxo-GMP + diphosphate + H(+)</text>
        <dbReference type="Rhea" id="RHEA:67616"/>
        <dbReference type="ChEBI" id="CHEBI:15377"/>
        <dbReference type="ChEBI" id="CHEBI:15378"/>
        <dbReference type="ChEBI" id="CHEBI:33019"/>
        <dbReference type="ChEBI" id="CHEBI:143553"/>
        <dbReference type="ChEBI" id="CHEBI:145694"/>
    </reaction>
</comment>
<keyword evidence="3" id="KW-0515">Mutator protein</keyword>
<evidence type="ECO:0000256" key="3">
    <source>
        <dbReference type="ARBA" id="ARBA00022457"/>
    </source>
</evidence>
<comment type="similarity">
    <text evidence="2">Belongs to the Nudix hydrolase family.</text>
</comment>
<evidence type="ECO:0000256" key="4">
    <source>
        <dbReference type="ARBA" id="ARBA00022705"/>
    </source>
</evidence>
<dbReference type="InterPro" id="IPR020476">
    <property type="entry name" value="Nudix_hydrolase"/>
</dbReference>
<dbReference type="GO" id="GO:0016747">
    <property type="term" value="F:acyltransferase activity, transferring groups other than amino-acyl groups"/>
    <property type="evidence" value="ECO:0007669"/>
    <property type="project" value="InterPro"/>
</dbReference>
<dbReference type="Gene3D" id="3.90.79.10">
    <property type="entry name" value="Nucleoside Triphosphate Pyrophosphohydrolase"/>
    <property type="match status" value="1"/>
</dbReference>
<keyword evidence="4" id="KW-0235">DNA replication</keyword>
<evidence type="ECO:0000256" key="14">
    <source>
        <dbReference type="ARBA" id="ARBA00041592"/>
    </source>
</evidence>
<dbReference type="Pfam" id="PF14815">
    <property type="entry name" value="NUDIX_4"/>
    <property type="match status" value="1"/>
</dbReference>
<dbReference type="InterPro" id="IPR016181">
    <property type="entry name" value="Acyl_CoA_acyltransferase"/>
</dbReference>
<evidence type="ECO:0000256" key="10">
    <source>
        <dbReference type="ARBA" id="ARBA00035861"/>
    </source>
</evidence>
<protein>
    <recommendedName>
        <fullName evidence="13">8-oxo-dGTP diphosphatase</fullName>
        <ecNumber evidence="12">3.6.1.55</ecNumber>
    </recommendedName>
    <alternativeName>
        <fullName evidence="16">7,8-dihydro-8-oxoguanine-triphosphatase</fullName>
    </alternativeName>
    <alternativeName>
        <fullName evidence="15">Mutator protein MutT</fullName>
    </alternativeName>
    <alternativeName>
        <fullName evidence="14">dGTP pyrophosphohydrolase</fullName>
    </alternativeName>
</protein>
<dbReference type="GO" id="GO:0035539">
    <property type="term" value="F:8-oxo-7,8-dihydrodeoxyguanosine triphosphate pyrophosphatase activity"/>
    <property type="evidence" value="ECO:0007669"/>
    <property type="project" value="UniProtKB-EC"/>
</dbReference>
<comment type="caution">
    <text evidence="19">The sequence shown here is derived from an EMBL/GenBank/DDBJ whole genome shotgun (WGS) entry which is preliminary data.</text>
</comment>
<evidence type="ECO:0000259" key="17">
    <source>
        <dbReference type="PROSITE" id="PS51186"/>
    </source>
</evidence>
<dbReference type="EC" id="3.6.1.55" evidence="12"/>
<keyword evidence="9" id="KW-0234">DNA repair</keyword>
<gene>
    <name evidence="19" type="ORF">ANI02nite_04420</name>
</gene>
<evidence type="ECO:0000256" key="7">
    <source>
        <dbReference type="ARBA" id="ARBA00022801"/>
    </source>
</evidence>
<dbReference type="GO" id="GO:0046872">
    <property type="term" value="F:metal ion binding"/>
    <property type="evidence" value="ECO:0007669"/>
    <property type="project" value="UniProtKB-KW"/>
</dbReference>
<dbReference type="GO" id="GO:0044716">
    <property type="term" value="F:8-oxo-GDP phosphatase activity"/>
    <property type="evidence" value="ECO:0007669"/>
    <property type="project" value="TreeGrafter"/>
</dbReference>
<evidence type="ECO:0000256" key="11">
    <source>
        <dbReference type="ARBA" id="ARBA00036904"/>
    </source>
</evidence>
<dbReference type="PANTHER" id="PTHR47707:SF1">
    <property type="entry name" value="NUDIX HYDROLASE FAMILY PROTEIN"/>
    <property type="match status" value="1"/>
</dbReference>
<keyword evidence="6" id="KW-0227">DNA damage</keyword>
<dbReference type="GO" id="GO:0006260">
    <property type="term" value="P:DNA replication"/>
    <property type="evidence" value="ECO:0007669"/>
    <property type="project" value="UniProtKB-KW"/>
</dbReference>
<evidence type="ECO:0000259" key="18">
    <source>
        <dbReference type="PROSITE" id="PS51462"/>
    </source>
</evidence>
<dbReference type="InterPro" id="IPR015797">
    <property type="entry name" value="NUDIX_hydrolase-like_dom_sf"/>
</dbReference>